<gene>
    <name evidence="3" type="ORF">ACFPFU_06680</name>
</gene>
<evidence type="ECO:0000313" key="3">
    <source>
        <dbReference type="EMBL" id="MFC4871363.1"/>
    </source>
</evidence>
<organism evidence="3 4">
    <name type="scientific">Negadavirga shengliensis</name>
    <dbReference type="NCBI Taxonomy" id="1389218"/>
    <lineage>
        <taxon>Bacteria</taxon>
        <taxon>Pseudomonadati</taxon>
        <taxon>Bacteroidota</taxon>
        <taxon>Cytophagia</taxon>
        <taxon>Cytophagales</taxon>
        <taxon>Cyclobacteriaceae</taxon>
        <taxon>Negadavirga</taxon>
    </lineage>
</organism>
<sequence>MTVLKENIPSACSKQSRGFLPLFSFWMVFFLTVHYHTAAQNKSTPPYKVYNPDTEKETALQEIVDRMDGISILFFGEEHDNTTGHYIQDTLYKMLLEKYPQVTLSMEMFERDVQLVLDEYLTGIITEAKLIEEARAWNNYKESYSPMVNRAKDHQQPVIAANAPGRYVNLVNREGPEALHSLSKHAKKYVNFINLDIDDTAYKKKFSDAMGEHAHHMGPNMFYAQLLRDETMAESLYNNWRSDRKDKIFHITGRFHSDERLGTVHRLLNQKKPPKLLTISCFSAEDFDDPDWGKYKSLADYIIITP</sequence>
<dbReference type="Pfam" id="PF04187">
    <property type="entry name" value="Cofac_haem_bdg"/>
    <property type="match status" value="1"/>
</dbReference>
<dbReference type="Proteomes" id="UP001595818">
    <property type="component" value="Unassembled WGS sequence"/>
</dbReference>
<evidence type="ECO:0000259" key="2">
    <source>
        <dbReference type="Pfam" id="PF04187"/>
    </source>
</evidence>
<feature type="transmembrane region" description="Helical" evidence="1">
    <location>
        <begin position="20"/>
        <end position="38"/>
    </location>
</feature>
<comment type="caution">
    <text evidence="3">The sequence shown here is derived from an EMBL/GenBank/DDBJ whole genome shotgun (WGS) entry which is preliminary data.</text>
</comment>
<proteinExistence type="predicted"/>
<keyword evidence="3" id="KW-0449">Lipoprotein</keyword>
<protein>
    <submittedName>
        <fullName evidence="3">ChaN family lipoprotein</fullName>
    </submittedName>
</protein>
<name>A0ABV9SYB0_9BACT</name>
<dbReference type="RefSeq" id="WP_377062754.1">
    <property type="nucleotide sequence ID" value="NZ_JBHSJJ010000003.1"/>
</dbReference>
<dbReference type="InterPro" id="IPR007314">
    <property type="entry name" value="Cofac_haem-bd_dom"/>
</dbReference>
<dbReference type="Gene3D" id="3.40.50.11550">
    <property type="match status" value="1"/>
</dbReference>
<keyword evidence="1" id="KW-1133">Transmembrane helix</keyword>
<keyword evidence="1" id="KW-0812">Transmembrane</keyword>
<accession>A0ABV9SYB0</accession>
<dbReference type="EMBL" id="JBHSJJ010000003">
    <property type="protein sequence ID" value="MFC4871363.1"/>
    <property type="molecule type" value="Genomic_DNA"/>
</dbReference>
<feature type="domain" description="Haem-binding uptake Tiki superfamily ChaN" evidence="2">
    <location>
        <begin position="64"/>
        <end position="267"/>
    </location>
</feature>
<dbReference type="CDD" id="cd14727">
    <property type="entry name" value="ChanN-like"/>
    <property type="match status" value="1"/>
</dbReference>
<keyword evidence="4" id="KW-1185">Reference proteome</keyword>
<dbReference type="SUPFAM" id="SSF159501">
    <property type="entry name" value="EreA/ChaN-like"/>
    <property type="match status" value="1"/>
</dbReference>
<evidence type="ECO:0000256" key="1">
    <source>
        <dbReference type="SAM" id="Phobius"/>
    </source>
</evidence>
<keyword evidence="1" id="KW-0472">Membrane</keyword>
<reference evidence="4" key="1">
    <citation type="journal article" date="2019" name="Int. J. Syst. Evol. Microbiol.">
        <title>The Global Catalogue of Microorganisms (GCM) 10K type strain sequencing project: providing services to taxonomists for standard genome sequencing and annotation.</title>
        <authorList>
            <consortium name="The Broad Institute Genomics Platform"/>
            <consortium name="The Broad Institute Genome Sequencing Center for Infectious Disease"/>
            <person name="Wu L."/>
            <person name="Ma J."/>
        </authorList>
    </citation>
    <scope>NUCLEOTIDE SEQUENCE [LARGE SCALE GENOMIC DNA]</scope>
    <source>
        <strain evidence="4">CGMCC 4.7466</strain>
    </source>
</reference>
<evidence type="ECO:0000313" key="4">
    <source>
        <dbReference type="Proteomes" id="UP001595818"/>
    </source>
</evidence>